<evidence type="ECO:0000313" key="2">
    <source>
        <dbReference type="EMBL" id="CDH57378.1"/>
    </source>
</evidence>
<keyword evidence="3" id="KW-1185">Reference proteome</keyword>
<dbReference type="GO" id="GO:0003779">
    <property type="term" value="F:actin binding"/>
    <property type="evidence" value="ECO:0007669"/>
    <property type="project" value="TreeGrafter"/>
</dbReference>
<comment type="caution">
    <text evidence="2">The sequence shown here is derived from an EMBL/GenBank/DDBJ whole genome shotgun (WGS) entry which is preliminary data.</text>
</comment>
<feature type="compositionally biased region" description="Low complexity" evidence="1">
    <location>
        <begin position="193"/>
        <end position="224"/>
    </location>
</feature>
<organism evidence="2 3">
    <name type="scientific">Lichtheimia corymbifera JMRC:FSU:9682</name>
    <dbReference type="NCBI Taxonomy" id="1263082"/>
    <lineage>
        <taxon>Eukaryota</taxon>
        <taxon>Fungi</taxon>
        <taxon>Fungi incertae sedis</taxon>
        <taxon>Mucoromycota</taxon>
        <taxon>Mucoromycotina</taxon>
        <taxon>Mucoromycetes</taxon>
        <taxon>Mucorales</taxon>
        <taxon>Lichtheimiaceae</taxon>
        <taxon>Lichtheimia</taxon>
    </lineage>
</organism>
<dbReference type="AlphaFoldDB" id="A0A068S4S0"/>
<name>A0A068S4S0_9FUNG</name>
<evidence type="ECO:0008006" key="4">
    <source>
        <dbReference type="Google" id="ProtNLM"/>
    </source>
</evidence>
<accession>A0A068S4S0</accession>
<feature type="compositionally biased region" description="Low complexity" evidence="1">
    <location>
        <begin position="117"/>
        <end position="135"/>
    </location>
</feature>
<dbReference type="STRING" id="1263082.A0A068S4S0"/>
<sequence length="488" mass="54162">MSAMVQQTPVALRAPTQQHQEQHHAKKTDDAALATYLTSKLRLDQQASTQCLIEQPQQDAWVYPQPMVAMVHPHAQQSHQQPHYVPAATTTPSNAYYYYGNATPYAYNDNKQPSHPPSSSRSRPSRPRTPSDTSSIHSAPIHIQKSTSTPNRQFNNNRANRSSQLLKQQQQQHYAAGRRERQKQHHGVPADRPPSLSSTASSVPSPAPSLDSGRRSSITSVSSGTFSIRSEMSVNTKLSLSKRLRKVFSMSHLRSKDNNSTSNLGMIPSRNGSNTSLATVHETGNTSTPRPARRRSFASLFQKNQEHSNTNERPVLRVDTTDAAIRRSMLKGDSPNSAASNRPKSRMMEALPSPTPSATSSTTSSNAQQQQQPHDMAPPPAVGMHYGLPLHGSPRLRPAASSSTSSLNTMTNASSSTEQPRRRLQFCPTIQVHETFAASEYDRRCDSNATCQKMTPMMAMKIKQELNEYKLTDMDVHVDSRQYTHFFL</sequence>
<dbReference type="EMBL" id="CBTN010000045">
    <property type="protein sequence ID" value="CDH57378.1"/>
    <property type="molecule type" value="Genomic_DNA"/>
</dbReference>
<dbReference type="PANTHER" id="PTHR12751">
    <property type="entry name" value="PHOSPHATASE AND ACTIN REGULATOR PHACTR"/>
    <property type="match status" value="1"/>
</dbReference>
<reference evidence="2" key="1">
    <citation type="submission" date="2013-08" db="EMBL/GenBank/DDBJ databases">
        <title>Gene expansion shapes genome architecture in the human pathogen Lichtheimia corymbifera: an evolutionary genomics analysis in the ancient terrestrial Mucorales (Mucoromycotina).</title>
        <authorList>
            <person name="Schwartze V.U."/>
            <person name="Winter S."/>
            <person name="Shelest E."/>
            <person name="Marcet-Houben M."/>
            <person name="Horn F."/>
            <person name="Wehner S."/>
            <person name="Hoffmann K."/>
            <person name="Riege K."/>
            <person name="Sammeth M."/>
            <person name="Nowrousian M."/>
            <person name="Valiante V."/>
            <person name="Linde J."/>
            <person name="Jacobsen I.D."/>
            <person name="Marz M."/>
            <person name="Brakhage A.A."/>
            <person name="Gabaldon T."/>
            <person name="Bocker S."/>
            <person name="Voigt K."/>
        </authorList>
    </citation>
    <scope>NUCLEOTIDE SEQUENCE [LARGE SCALE GENOMIC DNA]</scope>
    <source>
        <strain evidence="2">FSU 9682</strain>
    </source>
</reference>
<feature type="region of interest" description="Disordered" evidence="1">
    <location>
        <begin position="326"/>
        <end position="422"/>
    </location>
</feature>
<feature type="region of interest" description="Disordered" evidence="1">
    <location>
        <begin position="254"/>
        <end position="276"/>
    </location>
</feature>
<feature type="compositionally biased region" description="Polar residues" evidence="1">
    <location>
        <begin position="144"/>
        <end position="163"/>
    </location>
</feature>
<dbReference type="PANTHER" id="PTHR12751:SF18">
    <property type="entry name" value="PHOSPHATASE AND ACTIN REGULATOR 1"/>
    <property type="match status" value="1"/>
</dbReference>
<proteinExistence type="predicted"/>
<feature type="compositionally biased region" description="Polar residues" evidence="1">
    <location>
        <begin position="258"/>
        <end position="276"/>
    </location>
</feature>
<evidence type="ECO:0000313" key="3">
    <source>
        <dbReference type="Proteomes" id="UP000027586"/>
    </source>
</evidence>
<feature type="compositionally biased region" description="Polar residues" evidence="1">
    <location>
        <begin position="1"/>
        <end position="19"/>
    </location>
</feature>
<feature type="region of interest" description="Disordered" evidence="1">
    <location>
        <begin position="1"/>
        <end position="28"/>
    </location>
</feature>
<dbReference type="OrthoDB" id="5563016at2759"/>
<dbReference type="GO" id="GO:0030036">
    <property type="term" value="P:actin cytoskeleton organization"/>
    <property type="evidence" value="ECO:0007669"/>
    <property type="project" value="TreeGrafter"/>
</dbReference>
<dbReference type="VEuPathDB" id="FungiDB:LCOR_08328.1"/>
<feature type="compositionally biased region" description="Low complexity" evidence="1">
    <location>
        <begin position="393"/>
        <end position="417"/>
    </location>
</feature>
<evidence type="ECO:0000256" key="1">
    <source>
        <dbReference type="SAM" id="MobiDB-lite"/>
    </source>
</evidence>
<protein>
    <recommendedName>
        <fullName evidence="4">Bud neck involved protein</fullName>
    </recommendedName>
</protein>
<feature type="region of interest" description="Disordered" evidence="1">
    <location>
        <begin position="107"/>
        <end position="224"/>
    </location>
</feature>
<feature type="compositionally biased region" description="Low complexity" evidence="1">
    <location>
        <begin position="356"/>
        <end position="373"/>
    </location>
</feature>
<dbReference type="Proteomes" id="UP000027586">
    <property type="component" value="Unassembled WGS sequence"/>
</dbReference>
<gene>
    <name evidence="2" type="ORF">LCOR_08328.1</name>
</gene>